<dbReference type="SUPFAM" id="SSF52402">
    <property type="entry name" value="Adenine nucleotide alpha hydrolases-like"/>
    <property type="match status" value="2"/>
</dbReference>
<proteinExistence type="inferred from homology"/>
<dbReference type="Gene3D" id="3.40.50.620">
    <property type="entry name" value="HUPs"/>
    <property type="match status" value="2"/>
</dbReference>
<reference evidence="3 4" key="1">
    <citation type="journal article" date="2014" name="PLoS Genet.">
        <title>Phylogenetically driven sequencing of extremely halophilic archaea reveals strategies for static and dynamic osmo-response.</title>
        <authorList>
            <person name="Becker E.A."/>
            <person name="Seitzer P.M."/>
            <person name="Tritt A."/>
            <person name="Larsen D."/>
            <person name="Krusor M."/>
            <person name="Yao A.I."/>
            <person name="Wu D."/>
            <person name="Madern D."/>
            <person name="Eisen J.A."/>
            <person name="Darling A.E."/>
            <person name="Facciotti M.T."/>
        </authorList>
    </citation>
    <scope>NUCLEOTIDE SEQUENCE [LARGE SCALE GENOMIC DNA]</scope>
    <source>
        <strain evidence="3 4">JCM 13552</strain>
    </source>
</reference>
<dbReference type="OrthoDB" id="43026at2157"/>
<dbReference type="PANTHER" id="PTHR46268">
    <property type="entry name" value="STRESS RESPONSE PROTEIN NHAX"/>
    <property type="match status" value="1"/>
</dbReference>
<protein>
    <submittedName>
        <fullName evidence="3">UpsA domain-containing protein</fullName>
    </submittedName>
</protein>
<keyword evidence="4" id="KW-1185">Reference proteome</keyword>
<gene>
    <name evidence="3" type="ORF">C451_03684</name>
</gene>
<dbReference type="EMBL" id="AOMF01000088">
    <property type="protein sequence ID" value="EMA56203.1"/>
    <property type="molecule type" value="Genomic_DNA"/>
</dbReference>
<dbReference type="STRING" id="1227457.C451_03684"/>
<dbReference type="PANTHER" id="PTHR46268:SF25">
    <property type="entry name" value="USPA DOMAIN PROTEIN"/>
    <property type="match status" value="1"/>
</dbReference>
<dbReference type="AlphaFoldDB" id="M0NF72"/>
<evidence type="ECO:0000259" key="2">
    <source>
        <dbReference type="Pfam" id="PF00582"/>
    </source>
</evidence>
<name>M0NF72_9EURY</name>
<accession>M0NF72</accession>
<comment type="caution">
    <text evidence="3">The sequence shown here is derived from an EMBL/GenBank/DDBJ whole genome shotgun (WGS) entry which is preliminary data.</text>
</comment>
<dbReference type="PATRIC" id="fig|1227457.3.peg.662"/>
<dbReference type="InterPro" id="IPR014729">
    <property type="entry name" value="Rossmann-like_a/b/a_fold"/>
</dbReference>
<evidence type="ECO:0000313" key="4">
    <source>
        <dbReference type="Proteomes" id="UP000011680"/>
    </source>
</evidence>
<evidence type="ECO:0000256" key="1">
    <source>
        <dbReference type="ARBA" id="ARBA00008791"/>
    </source>
</evidence>
<organism evidence="3 4">
    <name type="scientific">Halococcus thailandensis JCM 13552</name>
    <dbReference type="NCBI Taxonomy" id="1227457"/>
    <lineage>
        <taxon>Archaea</taxon>
        <taxon>Methanobacteriati</taxon>
        <taxon>Methanobacteriota</taxon>
        <taxon>Stenosarchaea group</taxon>
        <taxon>Halobacteria</taxon>
        <taxon>Halobacteriales</taxon>
        <taxon>Halococcaceae</taxon>
        <taxon>Halococcus</taxon>
    </lineage>
</organism>
<dbReference type="Pfam" id="PF00582">
    <property type="entry name" value="Usp"/>
    <property type="match status" value="1"/>
</dbReference>
<dbReference type="InterPro" id="IPR006016">
    <property type="entry name" value="UspA"/>
</dbReference>
<evidence type="ECO:0000313" key="3">
    <source>
        <dbReference type="EMBL" id="EMA56203.1"/>
    </source>
</evidence>
<dbReference type="CDD" id="cd00293">
    <property type="entry name" value="USP-like"/>
    <property type="match status" value="1"/>
</dbReference>
<dbReference type="RefSeq" id="WP_007737789.1">
    <property type="nucleotide sequence ID" value="NZ_AOMF01000088.1"/>
</dbReference>
<dbReference type="Proteomes" id="UP000011680">
    <property type="component" value="Unassembled WGS sequence"/>
</dbReference>
<dbReference type="eggNOG" id="arCOG00449">
    <property type="taxonomic scope" value="Archaea"/>
</dbReference>
<sequence>MDETAQQTSYERVLVPVGDKSDPNNLTELASLLVDPRHGAVQFVHVTTDRSFVGSQEAWRTGSESVARNQHQLKQQGIESTGSIRTASSAVAGILEEAEEYDADAILIGWTDTDAISRIVEQLLRKADCDVLVFRAEEDPTDAESLFVPVVIPPDENRLRMTAILSQRAEAPVTFAYVVGSDNSEEDGWEVLEKSATGLEAFGVQAETELVHGNDVIEKLGELSADYDIMVIGTSRGWWLRKSLFGRKTDEIAGAAQCSILMHKWQGEVPPDAE</sequence>
<comment type="similarity">
    <text evidence="1">Belongs to the universal stress protein A family.</text>
</comment>
<feature type="domain" description="UspA" evidence="2">
    <location>
        <begin position="10"/>
        <end position="135"/>
    </location>
</feature>